<keyword evidence="1" id="KW-0812">Transmembrane</keyword>
<dbReference type="AlphaFoldDB" id="A0A165H6S9"/>
<accession>A0A165H6S9</accession>
<keyword evidence="3" id="KW-1185">Reference proteome</keyword>
<dbReference type="InParanoid" id="A0A165H6S9"/>
<feature type="transmembrane region" description="Helical" evidence="1">
    <location>
        <begin position="20"/>
        <end position="47"/>
    </location>
</feature>
<evidence type="ECO:0000256" key="1">
    <source>
        <dbReference type="SAM" id="Phobius"/>
    </source>
</evidence>
<feature type="transmembrane region" description="Helical" evidence="1">
    <location>
        <begin position="59"/>
        <end position="79"/>
    </location>
</feature>
<name>A0A165H6S9_EXIGL</name>
<evidence type="ECO:0000313" key="2">
    <source>
        <dbReference type="EMBL" id="KZV91532.1"/>
    </source>
</evidence>
<evidence type="ECO:0000313" key="3">
    <source>
        <dbReference type="Proteomes" id="UP000077266"/>
    </source>
</evidence>
<gene>
    <name evidence="2" type="ORF">EXIGLDRAFT_769777</name>
</gene>
<sequence length="387" mass="42770">MPSPPPPASRRQRPANIFDIAFRTYFASLCSYTAIATLVVVGLSVLATFNSDIHQTLRYAWAVLRFAFQLVTGTVSVAGSAASVSRRAWCAIPGPRWGCDVVDSGGPLTLEVAAHRVKHTAVTSLDVFESFARGMRASLSDRVSYIDLWAMSDAVTIMEDVPDGKALAMSLAELKDVVMKVEDGVADINRKGWQSFASIDRWVARVRDSIVQMRAAGRTDERELHKLLAQLATSSRGNVDELIALIDRTLRHTHAGLDTASAVRRHALASGHELERRLKERSLPQKVWEAGSHAVQLAKKNVKNIQAIYDATNDVQGQLGLVRRYLVDYQSNAANFHSDINAMEILTLDQELRELEYLGKKIETVLSEARKVNREAFEGSQARSLDS</sequence>
<keyword evidence="1" id="KW-0472">Membrane</keyword>
<protein>
    <submittedName>
        <fullName evidence="2">Uncharacterized protein</fullName>
    </submittedName>
</protein>
<keyword evidence="1" id="KW-1133">Transmembrane helix</keyword>
<organism evidence="2 3">
    <name type="scientific">Exidia glandulosa HHB12029</name>
    <dbReference type="NCBI Taxonomy" id="1314781"/>
    <lineage>
        <taxon>Eukaryota</taxon>
        <taxon>Fungi</taxon>
        <taxon>Dikarya</taxon>
        <taxon>Basidiomycota</taxon>
        <taxon>Agaricomycotina</taxon>
        <taxon>Agaricomycetes</taxon>
        <taxon>Auriculariales</taxon>
        <taxon>Exidiaceae</taxon>
        <taxon>Exidia</taxon>
    </lineage>
</organism>
<reference evidence="2 3" key="1">
    <citation type="journal article" date="2016" name="Mol. Biol. Evol.">
        <title>Comparative Genomics of Early-Diverging Mushroom-Forming Fungi Provides Insights into the Origins of Lignocellulose Decay Capabilities.</title>
        <authorList>
            <person name="Nagy L.G."/>
            <person name="Riley R."/>
            <person name="Tritt A."/>
            <person name="Adam C."/>
            <person name="Daum C."/>
            <person name="Floudas D."/>
            <person name="Sun H."/>
            <person name="Yadav J.S."/>
            <person name="Pangilinan J."/>
            <person name="Larsson K.H."/>
            <person name="Matsuura K."/>
            <person name="Barry K."/>
            <person name="Labutti K."/>
            <person name="Kuo R."/>
            <person name="Ohm R.A."/>
            <person name="Bhattacharya S.S."/>
            <person name="Shirouzu T."/>
            <person name="Yoshinaga Y."/>
            <person name="Martin F.M."/>
            <person name="Grigoriev I.V."/>
            <person name="Hibbett D.S."/>
        </authorList>
    </citation>
    <scope>NUCLEOTIDE SEQUENCE [LARGE SCALE GENOMIC DNA]</scope>
    <source>
        <strain evidence="2 3">HHB12029</strain>
    </source>
</reference>
<dbReference type="Proteomes" id="UP000077266">
    <property type="component" value="Unassembled WGS sequence"/>
</dbReference>
<proteinExistence type="predicted"/>
<dbReference type="OrthoDB" id="10400216at2759"/>
<dbReference type="EMBL" id="KV426025">
    <property type="protein sequence ID" value="KZV91532.1"/>
    <property type="molecule type" value="Genomic_DNA"/>
</dbReference>